<dbReference type="RefSeq" id="WP_141329398.1">
    <property type="nucleotide sequence ID" value="NZ_BJNT01000008.1"/>
</dbReference>
<proteinExistence type="predicted"/>
<sequence>MGNFSLAELHNDITRTREEIVGQANRLKADRSDYSPEGLKKAYSQRVDALGYPQQIAAYRRQVGEWEAGARAATADARAGFFPVAGDATEKLAAEMAVSRILARPGIQDQAQRMAAVQREFNAMPASPERTLFAQECAARWSETSPELFEGLVSEQHPEYVELKRRGEQVGALADSARRQVDALDRLASSPDAEAPGATELVDLSALPAAQAAYPVEVRY</sequence>
<comment type="caution">
    <text evidence="1">The sequence shown here is derived from an EMBL/GenBank/DDBJ whole genome shotgun (WGS) entry which is preliminary data.</text>
</comment>
<gene>
    <name evidence="1" type="ORF">CVA01_12140</name>
</gene>
<dbReference type="AlphaFoldDB" id="A0A4Y4C459"/>
<dbReference type="GeneID" id="82887359"/>
<accession>A0A4Y4C459</accession>
<reference evidence="1 2" key="1">
    <citation type="submission" date="2019-06" db="EMBL/GenBank/DDBJ databases">
        <title>Whole genome shotgun sequence of Corynebacterium variabile NBRC 15286.</title>
        <authorList>
            <person name="Hosoyama A."/>
            <person name="Uohara A."/>
            <person name="Ohji S."/>
            <person name="Ichikawa N."/>
        </authorList>
    </citation>
    <scope>NUCLEOTIDE SEQUENCE [LARGE SCALE GENOMIC DNA]</scope>
    <source>
        <strain evidence="1 2">NBRC 15286</strain>
    </source>
</reference>
<dbReference type="Proteomes" id="UP000319986">
    <property type="component" value="Unassembled WGS sequence"/>
</dbReference>
<organism evidence="1 2">
    <name type="scientific">Corynebacterium variabile</name>
    <dbReference type="NCBI Taxonomy" id="1727"/>
    <lineage>
        <taxon>Bacteria</taxon>
        <taxon>Bacillati</taxon>
        <taxon>Actinomycetota</taxon>
        <taxon>Actinomycetes</taxon>
        <taxon>Mycobacteriales</taxon>
        <taxon>Corynebacteriaceae</taxon>
        <taxon>Corynebacterium</taxon>
    </lineage>
</organism>
<name>A0A4Y4C459_9CORY</name>
<protein>
    <submittedName>
        <fullName evidence="1">Uncharacterized protein</fullName>
    </submittedName>
</protein>
<evidence type="ECO:0000313" key="1">
    <source>
        <dbReference type="EMBL" id="GEC85900.1"/>
    </source>
</evidence>
<dbReference type="EMBL" id="BJNT01000008">
    <property type="protein sequence ID" value="GEC85900.1"/>
    <property type="molecule type" value="Genomic_DNA"/>
</dbReference>
<evidence type="ECO:0000313" key="2">
    <source>
        <dbReference type="Proteomes" id="UP000319986"/>
    </source>
</evidence>